<feature type="domain" description="EAL" evidence="1">
    <location>
        <begin position="4"/>
        <end position="255"/>
    </location>
</feature>
<gene>
    <name evidence="2" type="ORF">VSR74_21130</name>
</gene>
<protein>
    <submittedName>
        <fullName evidence="2">EAL domain-containing protein</fullName>
    </submittedName>
</protein>
<dbReference type="InterPro" id="IPR035919">
    <property type="entry name" value="EAL_sf"/>
</dbReference>
<dbReference type="RefSeq" id="WP_347796522.1">
    <property type="nucleotide sequence ID" value="NZ_JAYMYY010000009.1"/>
</dbReference>
<dbReference type="PANTHER" id="PTHR33121:SF81">
    <property type="entry name" value="CYCLIC DI-GMP PHOSPHODIESTERASE PDEB-RELATED"/>
    <property type="match status" value="1"/>
</dbReference>
<dbReference type="Pfam" id="PF00563">
    <property type="entry name" value="EAL"/>
    <property type="match status" value="1"/>
</dbReference>
<sequence>MSRFYFFQSELHQALNDNVIYPCYQPIIDVRTGSLYGLEVLTRWRGESGYIYSPANFIPEFERTGLALEFSRYLMAAVSRDLGRLDALLPEGMHLALNFNAASIQTSGFVREYLAFQSSFPAEKYAFIVEVTEAQSLNRISRTVLQLLKFSSTRIYLDDFGTSYSNLDYLLMLDVDGIKLDRQFIQEYQVPKADVIIRHLLSLASALNLDIIVEGIEDEPQCDYLKAHGGYLQQGFYHAAPLNYDDLKIYMENIGLNK</sequence>
<dbReference type="Gene3D" id="3.20.20.450">
    <property type="entry name" value="EAL domain"/>
    <property type="match status" value="1"/>
</dbReference>
<proteinExistence type="predicted"/>
<dbReference type="Proteomes" id="UP001444146">
    <property type="component" value="Unassembled WGS sequence"/>
</dbReference>
<evidence type="ECO:0000313" key="2">
    <source>
        <dbReference type="EMBL" id="MEO3992303.1"/>
    </source>
</evidence>
<dbReference type="SUPFAM" id="SSF141868">
    <property type="entry name" value="EAL domain-like"/>
    <property type="match status" value="1"/>
</dbReference>
<organism evidence="2 3">
    <name type="scientific">Pseudocitrobacter cyperus</name>
    <dbReference type="NCBI Taxonomy" id="3112843"/>
    <lineage>
        <taxon>Bacteria</taxon>
        <taxon>Pseudomonadati</taxon>
        <taxon>Pseudomonadota</taxon>
        <taxon>Gammaproteobacteria</taxon>
        <taxon>Enterobacterales</taxon>
        <taxon>Enterobacteriaceae</taxon>
        <taxon>Pseudocitrobacter</taxon>
    </lineage>
</organism>
<dbReference type="InterPro" id="IPR050706">
    <property type="entry name" value="Cyclic-di-GMP_PDE-like"/>
</dbReference>
<dbReference type="CDD" id="cd01948">
    <property type="entry name" value="EAL"/>
    <property type="match status" value="1"/>
</dbReference>
<keyword evidence="3" id="KW-1185">Reference proteome</keyword>
<evidence type="ECO:0000259" key="1">
    <source>
        <dbReference type="PROSITE" id="PS50883"/>
    </source>
</evidence>
<accession>A0ABV0HPK7</accession>
<dbReference type="EMBL" id="JAYMYY010000009">
    <property type="protein sequence ID" value="MEO3992303.1"/>
    <property type="molecule type" value="Genomic_DNA"/>
</dbReference>
<name>A0ABV0HPK7_9ENTR</name>
<dbReference type="PANTHER" id="PTHR33121">
    <property type="entry name" value="CYCLIC DI-GMP PHOSPHODIESTERASE PDEF"/>
    <property type="match status" value="1"/>
</dbReference>
<dbReference type="InterPro" id="IPR001633">
    <property type="entry name" value="EAL_dom"/>
</dbReference>
<dbReference type="PROSITE" id="PS50883">
    <property type="entry name" value="EAL"/>
    <property type="match status" value="1"/>
</dbReference>
<comment type="caution">
    <text evidence="2">The sequence shown here is derived from an EMBL/GenBank/DDBJ whole genome shotgun (WGS) entry which is preliminary data.</text>
</comment>
<dbReference type="SMART" id="SM00052">
    <property type="entry name" value="EAL"/>
    <property type="match status" value="1"/>
</dbReference>
<reference evidence="2 3" key="1">
    <citation type="submission" date="2024-01" db="EMBL/GenBank/DDBJ databases">
        <title>Pseudocitrobacter sp. Endophytic strain Cyp-38L.</title>
        <authorList>
            <person name="Amer M.A."/>
            <person name="Hamed S.M."/>
        </authorList>
    </citation>
    <scope>NUCLEOTIDE SEQUENCE [LARGE SCALE GENOMIC DNA]</scope>
    <source>
        <strain evidence="2 3">Cyp38S</strain>
    </source>
</reference>
<evidence type="ECO:0000313" key="3">
    <source>
        <dbReference type="Proteomes" id="UP001444146"/>
    </source>
</evidence>